<geneLocation type="plasmid" evidence="1 2">
    <name>pBWB403</name>
</geneLocation>
<evidence type="ECO:0000313" key="1">
    <source>
        <dbReference type="EMBL" id="ABY46821.1"/>
    </source>
</evidence>
<dbReference type="Proteomes" id="UP000002154">
    <property type="component" value="Plasmid pBWB403"/>
</dbReference>
<name>A9VVK6_BACMK</name>
<dbReference type="EMBL" id="CP000906">
    <property type="protein sequence ID" value="ABY46821.1"/>
    <property type="molecule type" value="Genomic_DNA"/>
</dbReference>
<protein>
    <submittedName>
        <fullName evidence="1">Uncharacterized protein</fullName>
    </submittedName>
</protein>
<evidence type="ECO:0000313" key="2">
    <source>
        <dbReference type="Proteomes" id="UP000002154"/>
    </source>
</evidence>
<keyword evidence="1" id="KW-0614">Plasmid</keyword>
<dbReference type="RefSeq" id="WP_012260058.1">
    <property type="nucleotide sequence ID" value="NC_010182.1"/>
</dbReference>
<proteinExistence type="predicted"/>
<dbReference type="AlphaFoldDB" id="A9VVK6"/>
<dbReference type="KEGG" id="bwe:BcerKBAB4_5327"/>
<organism evidence="1 2">
    <name type="scientific">Bacillus mycoides (strain KBAB4)</name>
    <name type="common">Bacillus weihenstephanensis</name>
    <dbReference type="NCBI Taxonomy" id="315730"/>
    <lineage>
        <taxon>Bacteria</taxon>
        <taxon>Bacillati</taxon>
        <taxon>Bacillota</taxon>
        <taxon>Bacilli</taxon>
        <taxon>Bacillales</taxon>
        <taxon>Bacillaceae</taxon>
        <taxon>Bacillus</taxon>
        <taxon>Bacillus cereus group</taxon>
    </lineage>
</organism>
<reference evidence="1 2" key="1">
    <citation type="journal article" date="2008" name="Chem. Biol. Interact.">
        <title>Extending the Bacillus cereus group genomics to putative food-borne pathogens of different toxicity.</title>
        <authorList>
            <person name="Lapidus A."/>
            <person name="Goltsman E."/>
            <person name="Auger S."/>
            <person name="Galleron N."/>
            <person name="Segurens B."/>
            <person name="Dossat C."/>
            <person name="Land M.L."/>
            <person name="Broussolle V."/>
            <person name="Brillard J."/>
            <person name="Guinebretiere M.H."/>
            <person name="Sanchis V."/>
            <person name="Nguen-The C."/>
            <person name="Lereclus D."/>
            <person name="Richardson P."/>
            <person name="Wincker P."/>
            <person name="Weissenbach J."/>
            <person name="Ehrlich S.D."/>
            <person name="Sorokin A."/>
        </authorList>
    </citation>
    <scope>NUCLEOTIDE SEQUENCE [LARGE SCALE GENOMIC DNA]</scope>
    <source>
        <strain evidence="1 2">KBAB4</strain>
        <plasmid evidence="1 2">pBWB403</plasmid>
    </source>
</reference>
<gene>
    <name evidence="1" type="ordered locus">BcerKBAB4_5327</name>
</gene>
<sequence>MQNPFLGKLVEVGEDGTITIPKFMLEFAGIELPTTVEVLGTLGGVVINQTEHRCTACSRNIKTHDWEGTRICEDCYTKITTLRWGETAEDKAVREEMEARIRREEAELEYLERVRLRKIARMYGADERLEYVEMVNGMMRSRDLRTWLIEEANIPKDVVDGAEVTDVE</sequence>
<accession>A9VVK6</accession>
<dbReference type="HOGENOM" id="CLU_1583303_0_0_9"/>